<dbReference type="Pfam" id="PF07816">
    <property type="entry name" value="DUF1645"/>
    <property type="match status" value="1"/>
</dbReference>
<dbReference type="PANTHER" id="PTHR33095">
    <property type="entry name" value="OS07G0619500 PROTEIN"/>
    <property type="match status" value="1"/>
</dbReference>
<feature type="region of interest" description="Disordered" evidence="1">
    <location>
        <begin position="148"/>
        <end position="168"/>
    </location>
</feature>
<evidence type="ECO:0000313" key="2">
    <source>
        <dbReference type="EMBL" id="KZM90946.1"/>
    </source>
</evidence>
<feature type="region of interest" description="Disordered" evidence="1">
    <location>
        <begin position="191"/>
        <end position="214"/>
    </location>
</feature>
<dbReference type="Gramene" id="KZM90946">
    <property type="protein sequence ID" value="KZM90946"/>
    <property type="gene ID" value="DCAR_021689"/>
</dbReference>
<dbReference type="KEGG" id="dcr:108226643"/>
<dbReference type="STRING" id="79200.A0A164VW26"/>
<dbReference type="OrthoDB" id="1111059at2759"/>
<dbReference type="Proteomes" id="UP000077755">
    <property type="component" value="Chromosome 6"/>
</dbReference>
<keyword evidence="4" id="KW-1185">Reference proteome</keyword>
<dbReference type="PANTHER" id="PTHR33095:SF127">
    <property type="entry name" value="OS05G0578100 PROTEIN"/>
    <property type="match status" value="1"/>
</dbReference>
<dbReference type="AlphaFoldDB" id="A0A164VW26"/>
<name>A0A164VW26_DAUCS</name>
<dbReference type="EMBL" id="CP093348">
    <property type="protein sequence ID" value="WOH05112.1"/>
    <property type="molecule type" value="Genomic_DNA"/>
</dbReference>
<accession>A0A164VW26</accession>
<organism evidence="2">
    <name type="scientific">Daucus carota subsp. sativus</name>
    <name type="common">Carrot</name>
    <dbReference type="NCBI Taxonomy" id="79200"/>
    <lineage>
        <taxon>Eukaryota</taxon>
        <taxon>Viridiplantae</taxon>
        <taxon>Streptophyta</taxon>
        <taxon>Embryophyta</taxon>
        <taxon>Tracheophyta</taxon>
        <taxon>Spermatophyta</taxon>
        <taxon>Magnoliopsida</taxon>
        <taxon>eudicotyledons</taxon>
        <taxon>Gunneridae</taxon>
        <taxon>Pentapetalae</taxon>
        <taxon>asterids</taxon>
        <taxon>campanulids</taxon>
        <taxon>Apiales</taxon>
        <taxon>Apiaceae</taxon>
        <taxon>Apioideae</taxon>
        <taxon>Scandiceae</taxon>
        <taxon>Daucinae</taxon>
        <taxon>Daucus</taxon>
        <taxon>Daucus sect. Daucus</taxon>
    </lineage>
</organism>
<evidence type="ECO:0000313" key="4">
    <source>
        <dbReference type="Proteomes" id="UP000077755"/>
    </source>
</evidence>
<dbReference type="EMBL" id="LNRQ01000006">
    <property type="protein sequence ID" value="KZM90946.1"/>
    <property type="molecule type" value="Genomic_DNA"/>
</dbReference>
<reference evidence="3" key="2">
    <citation type="submission" date="2022-03" db="EMBL/GenBank/DDBJ databases">
        <title>Draft title - Genomic analysis of global carrot germplasm unveils the trajectory of domestication and the origin of high carotenoid orange carrot.</title>
        <authorList>
            <person name="Iorizzo M."/>
            <person name="Ellison S."/>
            <person name="Senalik D."/>
            <person name="Macko-Podgorni A."/>
            <person name="Grzebelus D."/>
            <person name="Bostan H."/>
            <person name="Rolling W."/>
            <person name="Curaba J."/>
            <person name="Simon P."/>
        </authorList>
    </citation>
    <scope>NUCLEOTIDE SEQUENCE</scope>
    <source>
        <tissue evidence="3">Leaf</tissue>
    </source>
</reference>
<evidence type="ECO:0000313" key="3">
    <source>
        <dbReference type="EMBL" id="WOH05112.1"/>
    </source>
</evidence>
<dbReference type="OMA" id="AHEIFYM"/>
<gene>
    <name evidence="2" type="ORF">DCAR_021689</name>
    <name evidence="3" type="ORF">DCAR_0624525</name>
</gene>
<protein>
    <submittedName>
        <fullName evidence="2">Uncharacterized protein</fullName>
    </submittedName>
</protein>
<reference evidence="2" key="1">
    <citation type="journal article" date="2016" name="Nat. Genet.">
        <title>A high-quality carrot genome assembly provides new insights into carotenoid accumulation and asterid genome evolution.</title>
        <authorList>
            <person name="Iorizzo M."/>
            <person name="Ellison S."/>
            <person name="Senalik D."/>
            <person name="Zeng P."/>
            <person name="Satapoomin P."/>
            <person name="Huang J."/>
            <person name="Bowman M."/>
            <person name="Iovene M."/>
            <person name="Sanseverino W."/>
            <person name="Cavagnaro P."/>
            <person name="Yildiz M."/>
            <person name="Macko-Podgorni A."/>
            <person name="Moranska E."/>
            <person name="Grzebelus E."/>
            <person name="Grzebelus D."/>
            <person name="Ashrafi H."/>
            <person name="Zheng Z."/>
            <person name="Cheng S."/>
            <person name="Spooner D."/>
            <person name="Van Deynze A."/>
            <person name="Simon P."/>
        </authorList>
    </citation>
    <scope>NUCLEOTIDE SEQUENCE [LARGE SCALE GENOMIC DNA]</scope>
    <source>
        <tissue evidence="2">Leaf</tissue>
    </source>
</reference>
<evidence type="ECO:0000256" key="1">
    <source>
        <dbReference type="SAM" id="MobiDB-lite"/>
    </source>
</evidence>
<dbReference type="InterPro" id="IPR012442">
    <property type="entry name" value="DUF1645_plant"/>
</dbReference>
<sequence length="252" mass="28103">MQNNLNDNVVCPSFNSYSSDKLAEIASKVTDEFNRITLVHDEDEFEFSLELSADQINNQGPIFPIFNRQLYDQNNEEKASANLLPLKNLFLEEAEASRLSSSSSSEADELESIPPGTYCVWRPKDDVASSPASCKKSKSTGSASKRFRIRDLIRRSNSEGKSSSSSSSFVFLTPKKEKLVDEKLRLESGKVAGKMRAPASPSSSAHETFYMQNRAMKEGEKRKSYLPYRKDLVGFFANVNGLGKAAKPFPPY</sequence>
<feature type="compositionally biased region" description="Basic and acidic residues" evidence="1">
    <location>
        <begin position="149"/>
        <end position="158"/>
    </location>
</feature>
<proteinExistence type="predicted"/>